<feature type="transmembrane region" description="Helical" evidence="11">
    <location>
        <begin position="492"/>
        <end position="517"/>
    </location>
</feature>
<feature type="transmembrane region" description="Helical" evidence="11">
    <location>
        <begin position="678"/>
        <end position="701"/>
    </location>
</feature>
<comment type="subcellular location">
    <subcellularLocation>
        <location evidence="1">Membrane</location>
        <topology evidence="1">Multi-pass membrane protein</topology>
    </subcellularLocation>
</comment>
<evidence type="ECO:0000256" key="5">
    <source>
        <dbReference type="ARBA" id="ARBA00022729"/>
    </source>
</evidence>
<dbReference type="GO" id="GO:0015386">
    <property type="term" value="F:potassium:proton antiporter activity"/>
    <property type="evidence" value="ECO:0007669"/>
    <property type="project" value="InterPro"/>
</dbReference>
<dbReference type="InterPro" id="IPR038770">
    <property type="entry name" value="Na+/solute_symporter_sf"/>
</dbReference>
<keyword evidence="14" id="KW-1185">Reference proteome</keyword>
<keyword evidence="4 11" id="KW-0812">Transmembrane</keyword>
<feature type="transmembrane region" description="Helical" evidence="11">
    <location>
        <begin position="317"/>
        <end position="344"/>
    </location>
</feature>
<keyword evidence="8 11" id="KW-0472">Membrane</keyword>
<sequence length="786" mass="88086">MRRKSRNLVDVGFLKMSSRILTCMSIGSVIYIGIVVIWSGTETVQADIGHHIVKVHQLNIQKRQAEPAPVKPPVPKPVQTHYEWKKNSFQKLGTLLRRKKFAIERLVEYVKRTSANKNIPIDERHYQADVFNTFMKELNESEVLIFTSMDWLDNALKGNYRDFLNIKQSSKQRLEALRDATLKEEQEYNALLNAEKQKADIQERLKHLNSSTKIEGVIDDILNQVAKAADQLEHDLDDHIFDNAVKEQANKAQGNNIEAVIRLHDRDTDQANEQANKSDDQGMEVMKLVDSRDNQFVLSKGKDSTVPHEDHHLIQDVIYLMLLSFLFGWLCTALHFPTMFGYVLSGIILGPSGFNTLKSLVQLETLGEFGVFFILFSVGLEFSPDQLKKVLKVATLGSASIMGIMVAFGVLLGNIVYASHSESAFIAACLSLSSTPLVVRFLSSNKEREMSQGTDYGTVLLGILIMQDVLLGLLIALLPTLAQHGTSSEGPLLQFMILFAQLGGALCVTVMLAWLLAQYAVGPFYRYLVKKDSNELTMLATISIAFLMLTITNFLHISMELGCFIAGILVSAQGHHLAEHIDSLIQPIKNFLGSIFFASIGLHVFPSFLAYEVTILTTLTMAVVGFKFFTSVFVLGLLLPKSAKHYKWIVAAGLAQVSEFSFVLGSRARQLGLISREIYLLILSVTTLSLILAPVLWRMSLWQLRSRRPKRQRAGHTSPSPVTASFNANTDLHSDRPDHAMTHHIKSRTHQVENWVDAEEDEFILVDFSDQESETEHVHGISQKPV</sequence>
<name>A0A8J1UAT0_OWEFU</name>
<comment type="caution">
    <text evidence="13">The sequence shown here is derived from an EMBL/GenBank/DDBJ whole genome shotgun (WGS) entry which is preliminary data.</text>
</comment>
<organism evidence="13 14">
    <name type="scientific">Owenia fusiformis</name>
    <name type="common">Polychaete worm</name>
    <dbReference type="NCBI Taxonomy" id="6347"/>
    <lineage>
        <taxon>Eukaryota</taxon>
        <taxon>Metazoa</taxon>
        <taxon>Spiralia</taxon>
        <taxon>Lophotrochozoa</taxon>
        <taxon>Annelida</taxon>
        <taxon>Polychaeta</taxon>
        <taxon>Sedentaria</taxon>
        <taxon>Canalipalpata</taxon>
        <taxon>Sabellida</taxon>
        <taxon>Oweniida</taxon>
        <taxon>Oweniidae</taxon>
        <taxon>Owenia</taxon>
    </lineage>
</organism>
<feature type="transmembrane region" description="Helical" evidence="11">
    <location>
        <begin position="365"/>
        <end position="382"/>
    </location>
</feature>
<feature type="compositionally biased region" description="Polar residues" evidence="10">
    <location>
        <begin position="715"/>
        <end position="731"/>
    </location>
</feature>
<feature type="transmembrane region" description="Helical" evidence="11">
    <location>
        <begin position="456"/>
        <end position="480"/>
    </location>
</feature>
<dbReference type="Proteomes" id="UP000749559">
    <property type="component" value="Unassembled WGS sequence"/>
</dbReference>
<feature type="transmembrane region" description="Helical" evidence="11">
    <location>
        <begin position="591"/>
        <end position="609"/>
    </location>
</feature>
<evidence type="ECO:0000256" key="3">
    <source>
        <dbReference type="ARBA" id="ARBA00022449"/>
    </source>
</evidence>
<keyword evidence="2" id="KW-0813">Transport</keyword>
<keyword evidence="3" id="KW-0050">Antiport</keyword>
<evidence type="ECO:0000256" key="6">
    <source>
        <dbReference type="ARBA" id="ARBA00022989"/>
    </source>
</evidence>
<dbReference type="OrthoDB" id="6280446at2759"/>
<feature type="transmembrane region" description="Helical" evidence="11">
    <location>
        <begin position="394"/>
        <end position="417"/>
    </location>
</feature>
<accession>A0A8J1UAT0</accession>
<dbReference type="InterPro" id="IPR045158">
    <property type="entry name" value="KEA4/5/6-like"/>
</dbReference>
<dbReference type="InterPro" id="IPR006153">
    <property type="entry name" value="Cation/H_exchanger_TM"/>
</dbReference>
<dbReference type="GO" id="GO:0016020">
    <property type="term" value="C:membrane"/>
    <property type="evidence" value="ECO:0007669"/>
    <property type="project" value="UniProtKB-SubCell"/>
</dbReference>
<dbReference type="Gene3D" id="1.20.1530.20">
    <property type="match status" value="1"/>
</dbReference>
<dbReference type="PANTHER" id="PTHR16254:SF14">
    <property type="entry name" value="TRANSMEMBRANE AND COILED-COIL DOMAIN-CONTAINING PROTEIN 3"/>
    <property type="match status" value="1"/>
</dbReference>
<evidence type="ECO:0000313" key="13">
    <source>
        <dbReference type="EMBL" id="CAH1781152.1"/>
    </source>
</evidence>
<keyword evidence="5" id="KW-0732">Signal</keyword>
<keyword evidence="9" id="KW-0175">Coiled coil</keyword>
<proteinExistence type="predicted"/>
<dbReference type="Pfam" id="PF00999">
    <property type="entry name" value="Na_H_Exchanger"/>
    <property type="match status" value="1"/>
</dbReference>
<feature type="transmembrane region" description="Helical" evidence="11">
    <location>
        <begin position="424"/>
        <end position="444"/>
    </location>
</feature>
<evidence type="ECO:0000256" key="11">
    <source>
        <dbReference type="SAM" id="Phobius"/>
    </source>
</evidence>
<evidence type="ECO:0000259" key="12">
    <source>
        <dbReference type="Pfam" id="PF00999"/>
    </source>
</evidence>
<evidence type="ECO:0000256" key="4">
    <source>
        <dbReference type="ARBA" id="ARBA00022692"/>
    </source>
</evidence>
<reference evidence="13" key="1">
    <citation type="submission" date="2022-03" db="EMBL/GenBank/DDBJ databases">
        <authorList>
            <person name="Martin C."/>
        </authorList>
    </citation>
    <scope>NUCLEOTIDE SEQUENCE</scope>
</reference>
<feature type="transmembrane region" description="Helical" evidence="11">
    <location>
        <begin position="646"/>
        <end position="666"/>
    </location>
</feature>
<feature type="coiled-coil region" evidence="9">
    <location>
        <begin position="167"/>
        <end position="211"/>
    </location>
</feature>
<feature type="transmembrane region" description="Helical" evidence="11">
    <location>
        <begin position="615"/>
        <end position="639"/>
    </location>
</feature>
<dbReference type="PANTHER" id="PTHR16254">
    <property type="entry name" value="POTASSIUM/PROTON ANTIPORTER-RELATED"/>
    <property type="match status" value="1"/>
</dbReference>
<evidence type="ECO:0000313" key="14">
    <source>
        <dbReference type="Proteomes" id="UP000749559"/>
    </source>
</evidence>
<feature type="transmembrane region" description="Helical" evidence="11">
    <location>
        <begin position="20"/>
        <end position="38"/>
    </location>
</feature>
<evidence type="ECO:0000256" key="9">
    <source>
        <dbReference type="SAM" id="Coils"/>
    </source>
</evidence>
<dbReference type="EMBL" id="CAIIXF020000004">
    <property type="protein sequence ID" value="CAH1781152.1"/>
    <property type="molecule type" value="Genomic_DNA"/>
</dbReference>
<feature type="region of interest" description="Disordered" evidence="10">
    <location>
        <begin position="710"/>
        <end position="738"/>
    </location>
</feature>
<evidence type="ECO:0000256" key="7">
    <source>
        <dbReference type="ARBA" id="ARBA00023065"/>
    </source>
</evidence>
<evidence type="ECO:0000256" key="8">
    <source>
        <dbReference type="ARBA" id="ARBA00023136"/>
    </source>
</evidence>
<gene>
    <name evidence="13" type="ORF">OFUS_LOCUS7760</name>
</gene>
<keyword evidence="6 11" id="KW-1133">Transmembrane helix</keyword>
<evidence type="ECO:0000256" key="2">
    <source>
        <dbReference type="ARBA" id="ARBA00022448"/>
    </source>
</evidence>
<protein>
    <recommendedName>
        <fullName evidence="12">Cation/H+ exchanger transmembrane domain-containing protein</fullName>
    </recommendedName>
</protein>
<evidence type="ECO:0000256" key="1">
    <source>
        <dbReference type="ARBA" id="ARBA00004141"/>
    </source>
</evidence>
<feature type="transmembrane region" description="Helical" evidence="11">
    <location>
        <begin position="537"/>
        <end position="570"/>
    </location>
</feature>
<keyword evidence="7" id="KW-0406">Ion transport</keyword>
<evidence type="ECO:0000256" key="10">
    <source>
        <dbReference type="SAM" id="MobiDB-lite"/>
    </source>
</evidence>
<dbReference type="AlphaFoldDB" id="A0A8J1UAT0"/>
<feature type="domain" description="Cation/H+ exchanger transmembrane" evidence="12">
    <location>
        <begin position="322"/>
        <end position="697"/>
    </location>
</feature>